<reference evidence="2" key="1">
    <citation type="journal article" date="2024" name="Front. Bioeng. Biotechnol.">
        <title>Genome-scale model development and genomic sequencing of the oleaginous clade Lipomyces.</title>
        <authorList>
            <person name="Czajka J.J."/>
            <person name="Han Y."/>
            <person name="Kim J."/>
            <person name="Mondo S.J."/>
            <person name="Hofstad B.A."/>
            <person name="Robles A."/>
            <person name="Haridas S."/>
            <person name="Riley R."/>
            <person name="LaButti K."/>
            <person name="Pangilinan J."/>
            <person name="Andreopoulos W."/>
            <person name="Lipzen A."/>
            <person name="Yan J."/>
            <person name="Wang M."/>
            <person name="Ng V."/>
            <person name="Grigoriev I.V."/>
            <person name="Spatafora J.W."/>
            <person name="Magnuson J.K."/>
            <person name="Baker S.E."/>
            <person name="Pomraning K.R."/>
        </authorList>
    </citation>
    <scope>NUCLEOTIDE SEQUENCE [LARGE SCALE GENOMIC DNA]</scope>
    <source>
        <strain evidence="2">CBS 10300</strain>
    </source>
</reference>
<proteinExistence type="predicted"/>
<keyword evidence="2" id="KW-1185">Reference proteome</keyword>
<protein>
    <submittedName>
        <fullName evidence="1">Uncharacterized protein</fullName>
    </submittedName>
</protein>
<evidence type="ECO:0000313" key="1">
    <source>
        <dbReference type="EMBL" id="KAK9319785.1"/>
    </source>
</evidence>
<evidence type="ECO:0000313" key="2">
    <source>
        <dbReference type="Proteomes" id="UP001489719"/>
    </source>
</evidence>
<gene>
    <name evidence="1" type="ORF">V1517DRAFT_265607</name>
</gene>
<dbReference type="EMBL" id="MU970162">
    <property type="protein sequence ID" value="KAK9319785.1"/>
    <property type="molecule type" value="Genomic_DNA"/>
</dbReference>
<accession>A0ACC3TGJ1</accession>
<organism evidence="1 2">
    <name type="scientific">Lipomyces orientalis</name>
    <dbReference type="NCBI Taxonomy" id="1233043"/>
    <lineage>
        <taxon>Eukaryota</taxon>
        <taxon>Fungi</taxon>
        <taxon>Dikarya</taxon>
        <taxon>Ascomycota</taxon>
        <taxon>Saccharomycotina</taxon>
        <taxon>Lipomycetes</taxon>
        <taxon>Lipomycetales</taxon>
        <taxon>Lipomycetaceae</taxon>
        <taxon>Lipomyces</taxon>
    </lineage>
</organism>
<name>A0ACC3TGJ1_9ASCO</name>
<comment type="caution">
    <text evidence="1">The sequence shown here is derived from an EMBL/GenBank/DDBJ whole genome shotgun (WGS) entry which is preliminary data.</text>
</comment>
<sequence length="174" mass="19126">MVRISGFLGVVVVAICAVVVTAADVPVLCLLQGNFNQGAPYNQKGSYWFFVSDSIDNYHANAYYMDYEIARGKAASANGLVTMLLKNYVTAESNKVYGYFYNNDGSAGKNVAFATYAGYAFHFTARNDFVGRSFMTAGDVEMFITAGSCVTGEYEWPYTRQGARLTPQGFLVYE</sequence>
<dbReference type="Proteomes" id="UP001489719">
    <property type="component" value="Unassembled WGS sequence"/>
</dbReference>